<feature type="transmembrane region" description="Helical" evidence="12">
    <location>
        <begin position="68"/>
        <end position="86"/>
    </location>
</feature>
<evidence type="ECO:0000256" key="2">
    <source>
        <dbReference type="ARBA" id="ARBA00004370"/>
    </source>
</evidence>
<evidence type="ECO:0000256" key="7">
    <source>
        <dbReference type="ARBA" id="ARBA00022723"/>
    </source>
</evidence>
<keyword evidence="5" id="KW-0349">Heme</keyword>
<keyword evidence="6 12" id="KW-0812">Transmembrane</keyword>
<dbReference type="CDD" id="cd03501">
    <property type="entry name" value="SQR_TypeA_SdhC_like"/>
    <property type="match status" value="1"/>
</dbReference>
<evidence type="ECO:0000256" key="8">
    <source>
        <dbReference type="ARBA" id="ARBA00022989"/>
    </source>
</evidence>
<evidence type="ECO:0000256" key="6">
    <source>
        <dbReference type="ARBA" id="ARBA00022692"/>
    </source>
</evidence>
<comment type="subcellular location">
    <subcellularLocation>
        <location evidence="2">Membrane</location>
    </subcellularLocation>
</comment>
<feature type="transmembrane region" description="Helical" evidence="12">
    <location>
        <begin position="106"/>
        <end position="130"/>
    </location>
</feature>
<evidence type="ECO:0000313" key="14">
    <source>
        <dbReference type="Proteomes" id="UP001267426"/>
    </source>
</evidence>
<dbReference type="Proteomes" id="UP001267426">
    <property type="component" value="Unassembled WGS sequence"/>
</dbReference>
<evidence type="ECO:0000256" key="4">
    <source>
        <dbReference type="ARBA" id="ARBA00020076"/>
    </source>
</evidence>
<dbReference type="InterPro" id="IPR039023">
    <property type="entry name" value="SdhC_prok"/>
</dbReference>
<dbReference type="InterPro" id="IPR014314">
    <property type="entry name" value="Succ_DH_cytb556"/>
</dbReference>
<evidence type="ECO:0000313" key="13">
    <source>
        <dbReference type="EMBL" id="MDT0631299.1"/>
    </source>
</evidence>
<comment type="cofactor">
    <cofactor evidence="1">
        <name>heme</name>
        <dbReference type="ChEBI" id="CHEBI:30413"/>
    </cofactor>
</comment>
<keyword evidence="10 12" id="KW-0472">Membrane</keyword>
<evidence type="ECO:0000256" key="10">
    <source>
        <dbReference type="ARBA" id="ARBA00023136"/>
    </source>
</evidence>
<accession>A0ABU3BPU1</accession>
<comment type="subunit">
    <text evidence="11">Part of an enzyme complex containing four subunits: a flavoprotein, an iron-sulfur protein, plus two membrane-anchoring proteins, SdhC and SdhD. The complex can form homotrimers.</text>
</comment>
<keyword evidence="14" id="KW-1185">Reference proteome</keyword>
<keyword evidence="9" id="KW-0408">Iron</keyword>
<evidence type="ECO:0000256" key="11">
    <source>
        <dbReference type="ARBA" id="ARBA00025912"/>
    </source>
</evidence>
<proteinExistence type="inferred from homology"/>
<keyword evidence="8 12" id="KW-1133">Transmembrane helix</keyword>
<evidence type="ECO:0000256" key="9">
    <source>
        <dbReference type="ARBA" id="ARBA00023004"/>
    </source>
</evidence>
<protein>
    <recommendedName>
        <fullName evidence="4">Succinate dehydrogenase cytochrome b556 subunit</fullName>
    </recommendedName>
</protein>
<dbReference type="EMBL" id="JAVRHT010000010">
    <property type="protein sequence ID" value="MDT0631299.1"/>
    <property type="molecule type" value="Genomic_DNA"/>
</dbReference>
<dbReference type="Pfam" id="PF01127">
    <property type="entry name" value="Sdh_cyt"/>
    <property type="match status" value="1"/>
</dbReference>
<evidence type="ECO:0000256" key="3">
    <source>
        <dbReference type="ARBA" id="ARBA00007244"/>
    </source>
</evidence>
<sequence>MAVAADTVREYTPKTVQRYRVRVGMLAWMLHRLTGLALVGYLVVHVWGLKAVTNPDAYNALITSYHAPIFKVGEFLLLGAVIYHALNGLRIVLIDFMGWSPNQQKLFWTLGAVAAVLFAVGGYPSIAALVDWFSS</sequence>
<organism evidence="13 14">
    <name type="scientific">Rubrivirga litoralis</name>
    <dbReference type="NCBI Taxonomy" id="3075598"/>
    <lineage>
        <taxon>Bacteria</taxon>
        <taxon>Pseudomonadati</taxon>
        <taxon>Rhodothermota</taxon>
        <taxon>Rhodothermia</taxon>
        <taxon>Rhodothermales</taxon>
        <taxon>Rubricoccaceae</taxon>
        <taxon>Rubrivirga</taxon>
    </lineage>
</organism>
<comment type="similarity">
    <text evidence="3">Belongs to the cytochrome b560 family.</text>
</comment>
<gene>
    <name evidence="13" type="primary">sdhC</name>
    <name evidence="13" type="ORF">RM540_06005</name>
</gene>
<dbReference type="PANTHER" id="PTHR41910:SF1">
    <property type="entry name" value="SUCCINATE DEHYDROGENASE HYDROPHOBIC MEMBRANE ANCHOR SUBUNIT"/>
    <property type="match status" value="1"/>
</dbReference>
<keyword evidence="7" id="KW-0479">Metal-binding</keyword>
<dbReference type="SUPFAM" id="SSF81343">
    <property type="entry name" value="Fumarate reductase respiratory complex transmembrane subunits"/>
    <property type="match status" value="1"/>
</dbReference>
<comment type="caution">
    <text evidence="13">The sequence shown here is derived from an EMBL/GenBank/DDBJ whole genome shotgun (WGS) entry which is preliminary data.</text>
</comment>
<dbReference type="InterPro" id="IPR034804">
    <property type="entry name" value="SQR/QFR_C/D"/>
</dbReference>
<dbReference type="NCBIfam" id="TIGR02970">
    <property type="entry name" value="succ_dehyd_cytB"/>
    <property type="match status" value="1"/>
</dbReference>
<reference evidence="13 14" key="1">
    <citation type="submission" date="2023-09" db="EMBL/GenBank/DDBJ databases">
        <authorList>
            <person name="Rey-Velasco X."/>
        </authorList>
    </citation>
    <scope>NUCLEOTIDE SEQUENCE [LARGE SCALE GENOMIC DNA]</scope>
    <source>
        <strain evidence="13 14">F394</strain>
    </source>
</reference>
<dbReference type="RefSeq" id="WP_311662642.1">
    <property type="nucleotide sequence ID" value="NZ_JAVRHT010000010.1"/>
</dbReference>
<name>A0ABU3BPU1_9BACT</name>
<evidence type="ECO:0000256" key="5">
    <source>
        <dbReference type="ARBA" id="ARBA00022617"/>
    </source>
</evidence>
<evidence type="ECO:0000256" key="12">
    <source>
        <dbReference type="SAM" id="Phobius"/>
    </source>
</evidence>
<feature type="transmembrane region" description="Helical" evidence="12">
    <location>
        <begin position="26"/>
        <end position="48"/>
    </location>
</feature>
<dbReference type="Gene3D" id="1.20.1300.10">
    <property type="entry name" value="Fumarate reductase/succinate dehydrogenase, transmembrane subunit"/>
    <property type="match status" value="1"/>
</dbReference>
<evidence type="ECO:0000256" key="1">
    <source>
        <dbReference type="ARBA" id="ARBA00001971"/>
    </source>
</evidence>
<dbReference type="PANTHER" id="PTHR41910">
    <property type="entry name" value="SUCCINATE DEHYDROGENASE 2 MEMBRANE SUBUNIT SDHC"/>
    <property type="match status" value="1"/>
</dbReference>
<dbReference type="InterPro" id="IPR000701">
    <property type="entry name" value="SuccDH_FuR_B_TM-su"/>
</dbReference>